<sequence length="93" mass="9723">MDFAPPNSGDITQRHATPDWSVSEEPGGTREPLALEENAITAVHYPPATLTMTTPLAAAAAAAGLRRGVGGVESRCGLLEVVQQPQTGSNRQE</sequence>
<evidence type="ECO:0000313" key="3">
    <source>
        <dbReference type="EnsemblMetazoa" id="ASIC016285-PA"/>
    </source>
</evidence>
<dbReference type="EMBL" id="ATLV01023045">
    <property type="status" value="NOT_ANNOTATED_CDS"/>
    <property type="molecule type" value="Genomic_DNA"/>
</dbReference>
<feature type="region of interest" description="Disordered" evidence="1">
    <location>
        <begin position="1"/>
        <end position="29"/>
    </location>
</feature>
<dbReference type="AlphaFoldDB" id="A0A084WDL2"/>
<dbReference type="VEuPathDB" id="VectorBase:ASIC016285"/>
<keyword evidence="2" id="KW-0675">Receptor</keyword>
<dbReference type="EMBL" id="KE525339">
    <property type="protein sequence ID" value="KFB48306.1"/>
    <property type="molecule type" value="Genomic_DNA"/>
</dbReference>
<gene>
    <name evidence="2" type="ORF">ZHAS_00016285</name>
</gene>
<reference evidence="3" key="2">
    <citation type="submission" date="2020-05" db="UniProtKB">
        <authorList>
            <consortium name="EnsemblMetazoa"/>
        </authorList>
    </citation>
    <scope>IDENTIFICATION</scope>
</reference>
<evidence type="ECO:0000256" key="1">
    <source>
        <dbReference type="SAM" id="MobiDB-lite"/>
    </source>
</evidence>
<evidence type="ECO:0000313" key="2">
    <source>
        <dbReference type="EMBL" id="KFB48306.1"/>
    </source>
</evidence>
<evidence type="ECO:0000313" key="4">
    <source>
        <dbReference type="Proteomes" id="UP000030765"/>
    </source>
</evidence>
<proteinExistence type="predicted"/>
<organism evidence="2">
    <name type="scientific">Anopheles sinensis</name>
    <name type="common">Mosquito</name>
    <dbReference type="NCBI Taxonomy" id="74873"/>
    <lineage>
        <taxon>Eukaryota</taxon>
        <taxon>Metazoa</taxon>
        <taxon>Ecdysozoa</taxon>
        <taxon>Arthropoda</taxon>
        <taxon>Hexapoda</taxon>
        <taxon>Insecta</taxon>
        <taxon>Pterygota</taxon>
        <taxon>Neoptera</taxon>
        <taxon>Endopterygota</taxon>
        <taxon>Diptera</taxon>
        <taxon>Nematocera</taxon>
        <taxon>Culicoidea</taxon>
        <taxon>Culicidae</taxon>
        <taxon>Anophelinae</taxon>
        <taxon>Anopheles</taxon>
    </lineage>
</organism>
<dbReference type="Proteomes" id="UP000030765">
    <property type="component" value="Unassembled WGS sequence"/>
</dbReference>
<reference evidence="2 4" key="1">
    <citation type="journal article" date="2014" name="BMC Genomics">
        <title>Genome sequence of Anopheles sinensis provides insight into genetics basis of mosquito competence for malaria parasites.</title>
        <authorList>
            <person name="Zhou D."/>
            <person name="Zhang D."/>
            <person name="Ding G."/>
            <person name="Shi L."/>
            <person name="Hou Q."/>
            <person name="Ye Y."/>
            <person name="Xu Y."/>
            <person name="Zhou H."/>
            <person name="Xiong C."/>
            <person name="Li S."/>
            <person name="Yu J."/>
            <person name="Hong S."/>
            <person name="Yu X."/>
            <person name="Zou P."/>
            <person name="Chen C."/>
            <person name="Chang X."/>
            <person name="Wang W."/>
            <person name="Lv Y."/>
            <person name="Sun Y."/>
            <person name="Ma L."/>
            <person name="Shen B."/>
            <person name="Zhu C."/>
        </authorList>
    </citation>
    <scope>NUCLEOTIDE SEQUENCE [LARGE SCALE GENOMIC DNA]</scope>
</reference>
<name>A0A084WDL2_ANOSI</name>
<keyword evidence="4" id="KW-1185">Reference proteome</keyword>
<protein>
    <submittedName>
        <fullName evidence="2 3">Glycine receptor subunit alpha-3-like isoform X2</fullName>
    </submittedName>
</protein>
<accession>A0A084WDL2</accession>
<dbReference type="EnsemblMetazoa" id="ASIC016285-RA">
    <property type="protein sequence ID" value="ASIC016285-PA"/>
    <property type="gene ID" value="ASIC016285"/>
</dbReference>